<gene>
    <name evidence="4" type="ORF">FFZ77_30335</name>
</gene>
<keyword evidence="2" id="KW-0472">Membrane</keyword>
<keyword evidence="2" id="KW-1133">Transmembrane helix</keyword>
<proteinExistence type="predicted"/>
<accession>A0ABW9P2H5</accession>
<evidence type="ECO:0000313" key="4">
    <source>
        <dbReference type="EMBL" id="MQS39727.1"/>
    </source>
</evidence>
<organism evidence="4 5">
    <name type="scientific">Streptomyces katsurahamanus</name>
    <dbReference type="NCBI Taxonomy" id="2577098"/>
    <lineage>
        <taxon>Bacteria</taxon>
        <taxon>Bacillati</taxon>
        <taxon>Actinomycetota</taxon>
        <taxon>Actinomycetes</taxon>
        <taxon>Kitasatosporales</taxon>
        <taxon>Streptomycetaceae</taxon>
        <taxon>Streptomyces</taxon>
    </lineage>
</organism>
<dbReference type="RefSeq" id="WP_323372447.1">
    <property type="nucleotide sequence ID" value="NZ_VDEQ01000364.1"/>
</dbReference>
<evidence type="ECO:0000313" key="5">
    <source>
        <dbReference type="Proteomes" id="UP000460558"/>
    </source>
</evidence>
<reference evidence="4 5" key="1">
    <citation type="submission" date="2019-06" db="EMBL/GenBank/DDBJ databases">
        <title>Comparative genomics and metabolomics analyses of clavulanic acid producing Streptomyces species provides insight into specialized metabolism and evolution of beta-lactam biosynthetic gene clusters.</title>
        <authorList>
            <person name="Moore M.A."/>
            <person name="Cruz-Morales P."/>
            <person name="Barona Gomez F."/>
            <person name="Kapil T."/>
        </authorList>
    </citation>
    <scope>NUCLEOTIDE SEQUENCE [LARGE SCALE GENOMIC DNA]</scope>
    <source>
        <strain evidence="4 5">T-272</strain>
    </source>
</reference>
<protein>
    <recommendedName>
        <fullName evidence="3">DUF6545 domain-containing protein</fullName>
    </recommendedName>
</protein>
<dbReference type="EMBL" id="VDEQ01000364">
    <property type="protein sequence ID" value="MQS39727.1"/>
    <property type="molecule type" value="Genomic_DNA"/>
</dbReference>
<feature type="non-terminal residue" evidence="4">
    <location>
        <position position="252"/>
    </location>
</feature>
<keyword evidence="2" id="KW-0812">Transmembrane</keyword>
<feature type="region of interest" description="Disordered" evidence="1">
    <location>
        <begin position="206"/>
        <end position="252"/>
    </location>
</feature>
<feature type="transmembrane region" description="Helical" evidence="2">
    <location>
        <begin position="71"/>
        <end position="95"/>
    </location>
</feature>
<dbReference type="InterPro" id="IPR046675">
    <property type="entry name" value="DUF6545"/>
</dbReference>
<evidence type="ECO:0000259" key="3">
    <source>
        <dbReference type="Pfam" id="PF20182"/>
    </source>
</evidence>
<feature type="compositionally biased region" description="Basic and acidic residues" evidence="1">
    <location>
        <begin position="212"/>
        <end position="226"/>
    </location>
</feature>
<evidence type="ECO:0000256" key="2">
    <source>
        <dbReference type="SAM" id="Phobius"/>
    </source>
</evidence>
<keyword evidence="5" id="KW-1185">Reference proteome</keyword>
<evidence type="ECO:0000256" key="1">
    <source>
        <dbReference type="SAM" id="MobiDB-lite"/>
    </source>
</evidence>
<feature type="domain" description="DUF6545" evidence="3">
    <location>
        <begin position="105"/>
        <end position="218"/>
    </location>
</feature>
<dbReference type="Proteomes" id="UP000460558">
    <property type="component" value="Unassembled WGS sequence"/>
</dbReference>
<name>A0ABW9P2H5_9ACTN</name>
<sequence>MIVLYLLAHGFASSVMVVLCQRWAAHVDGLLRLGLRLLVVGYGLDLAYDIAKGLAVAARWAGGNWDDLSTMVAPVFALLSTLMVATGFILPFVGLRLRSSAIAFQQWRRMAPLARLVVTHSDMAKVSRSRIGWAPELRMMQRQAACHDALLELRPFMDPRIREFVREQAADRGPRAELEAMAAMVAVAADTSSLYRTAHRKALTAATARGARSPEEEAKNEGRRAVLDAGRYMSGADDSHPYSSLPDLAELS</sequence>
<comment type="caution">
    <text evidence="4">The sequence shown here is derived from an EMBL/GenBank/DDBJ whole genome shotgun (WGS) entry which is preliminary data.</text>
</comment>
<dbReference type="Pfam" id="PF20182">
    <property type="entry name" value="DUF6545"/>
    <property type="match status" value="1"/>
</dbReference>